<dbReference type="GO" id="GO:0019546">
    <property type="term" value="P:L-arginine deiminase pathway"/>
    <property type="evidence" value="ECO:0007669"/>
    <property type="project" value="TreeGrafter"/>
</dbReference>
<dbReference type="InterPro" id="IPR003876">
    <property type="entry name" value="Arg_deiminase"/>
</dbReference>
<dbReference type="GO" id="GO:0005737">
    <property type="term" value="C:cytoplasm"/>
    <property type="evidence" value="ECO:0007669"/>
    <property type="project" value="UniProtKB-SubCell"/>
</dbReference>
<dbReference type="EMBL" id="CYYP01000004">
    <property type="protein sequence ID" value="CUN78669.1"/>
    <property type="molecule type" value="Genomic_DNA"/>
</dbReference>
<dbReference type="UniPathway" id="UPA00254">
    <property type="reaction ID" value="UER00364"/>
</dbReference>
<keyword evidence="3" id="KW-0963">Cytoplasm</keyword>
<keyword evidence="3" id="KW-0056">Arginine metabolism</keyword>
<dbReference type="PANTHER" id="PTHR47271">
    <property type="entry name" value="ARGININE DEIMINASE"/>
    <property type="match status" value="1"/>
</dbReference>
<feature type="active site" description="Amidino-cysteine intermediate" evidence="3 4">
    <location>
        <position position="404"/>
    </location>
</feature>
<evidence type="ECO:0000313" key="5">
    <source>
        <dbReference type="EMBL" id="CUN78669.1"/>
    </source>
</evidence>
<comment type="similarity">
    <text evidence="1 3">Belongs to the arginine deiminase family.</text>
</comment>
<proteinExistence type="inferred from homology"/>
<dbReference type="Proteomes" id="UP000095468">
    <property type="component" value="Unassembled WGS sequence"/>
</dbReference>
<evidence type="ECO:0000256" key="4">
    <source>
        <dbReference type="PIRSR" id="PIRSR006356-1"/>
    </source>
</evidence>
<evidence type="ECO:0000256" key="3">
    <source>
        <dbReference type="HAMAP-Rule" id="MF_00242"/>
    </source>
</evidence>
<dbReference type="NCBIfam" id="NF002381">
    <property type="entry name" value="PRK01388.1"/>
    <property type="match status" value="1"/>
</dbReference>
<organism evidence="5 6">
    <name type="scientific">Collinsella aerofaciens</name>
    <dbReference type="NCBI Taxonomy" id="74426"/>
    <lineage>
        <taxon>Bacteria</taxon>
        <taxon>Bacillati</taxon>
        <taxon>Actinomycetota</taxon>
        <taxon>Coriobacteriia</taxon>
        <taxon>Coriobacteriales</taxon>
        <taxon>Coriobacteriaceae</taxon>
        <taxon>Collinsella</taxon>
    </lineage>
</organism>
<accession>A0A173ZSP9</accession>
<dbReference type="Gene3D" id="3.75.10.10">
    <property type="entry name" value="L-arginine/glycine Amidinotransferase, Chain A"/>
    <property type="match status" value="1"/>
</dbReference>
<dbReference type="Gene3D" id="1.10.3930.10">
    <property type="entry name" value="Arginine deiminase"/>
    <property type="match status" value="1"/>
</dbReference>
<gene>
    <name evidence="5" type="primary">arcA_2</name>
    <name evidence="3" type="synonym">arcA</name>
    <name evidence="5" type="ORF">ERS852381_00673</name>
</gene>
<reference evidence="5 6" key="1">
    <citation type="submission" date="2015-09" db="EMBL/GenBank/DDBJ databases">
        <authorList>
            <consortium name="Pathogen Informatics"/>
        </authorList>
    </citation>
    <scope>NUCLEOTIDE SEQUENCE [LARGE SCALE GENOMIC DNA]</scope>
    <source>
        <strain evidence="5 6">2789STDY5608823</strain>
    </source>
</reference>
<dbReference type="Pfam" id="PF02274">
    <property type="entry name" value="ADI"/>
    <property type="match status" value="1"/>
</dbReference>
<sequence>MSKGLNVHSEIGKLKKVVLHRPGRDLVNVKAEEFEDVWIHDCFYLDVAQKEHDAFADLLRSEGVEVLYMEKLVAEALDACPSARAEFTDTFMAESGIVNPMLEQAVREKLDAISDSYQFVLEAMGGYRYRDLELPRVSTTLSMMDNEDAKPDDLVLKPLPSSYFSRDPLASVGKGVLLHHMYWKQRDREVPFYEAIFKYHPDYAGTPIWYDHKNPWHIEGGDVLNINAHTLAIGISQRTEAAAIEELAKNLFWGSGNSEIDTVYAIKIPNGYAYMHLDTVCTMVDFDKFTVYPGIFETLRVYRLTRGDSEGMVAVQEIDDTLEHILEMATGVEKVQLIECGAGDMVEASREQWNDGSNTLAVAPGKVCVYERNVVTNDELYKNGLELLVVPSEELSRGRGGPRCMSMPFWREDI</sequence>
<dbReference type="EC" id="3.5.3.6" evidence="3"/>
<dbReference type="HAMAP" id="MF_00242">
    <property type="entry name" value="Arg_deiminase"/>
    <property type="match status" value="1"/>
</dbReference>
<protein>
    <recommendedName>
        <fullName evidence="3">Arginine deiminase</fullName>
        <shortName evidence="3">ADI</shortName>
        <ecNumber evidence="3">3.5.3.6</ecNumber>
    </recommendedName>
    <alternativeName>
        <fullName evidence="3">Arginine dihydrolase</fullName>
        <shortName evidence="3">AD</shortName>
    </alternativeName>
</protein>
<dbReference type="PANTHER" id="PTHR47271:SF2">
    <property type="entry name" value="ARGININE DEIMINASE"/>
    <property type="match status" value="1"/>
</dbReference>
<evidence type="ECO:0000256" key="1">
    <source>
        <dbReference type="ARBA" id="ARBA00010206"/>
    </source>
</evidence>
<dbReference type="GO" id="GO:0016990">
    <property type="term" value="F:arginine deiminase activity"/>
    <property type="evidence" value="ECO:0007669"/>
    <property type="project" value="UniProtKB-UniRule"/>
</dbReference>
<dbReference type="AlphaFoldDB" id="A0A173ZSP9"/>
<dbReference type="RefSeq" id="WP_035137319.1">
    <property type="nucleotide sequence ID" value="NZ_CYYP01000004.1"/>
</dbReference>
<comment type="catalytic activity">
    <reaction evidence="3">
        <text>L-arginine + H2O = L-citrulline + NH4(+)</text>
        <dbReference type="Rhea" id="RHEA:19597"/>
        <dbReference type="ChEBI" id="CHEBI:15377"/>
        <dbReference type="ChEBI" id="CHEBI:28938"/>
        <dbReference type="ChEBI" id="CHEBI:32682"/>
        <dbReference type="ChEBI" id="CHEBI:57743"/>
        <dbReference type="EC" id="3.5.3.6"/>
    </reaction>
</comment>
<evidence type="ECO:0000313" key="6">
    <source>
        <dbReference type="Proteomes" id="UP000095468"/>
    </source>
</evidence>
<keyword evidence="2 3" id="KW-0378">Hydrolase</keyword>
<dbReference type="PIRSF" id="PIRSF006356">
    <property type="entry name" value="Arg_deiminase"/>
    <property type="match status" value="1"/>
</dbReference>
<name>A0A173ZSP9_9ACTN</name>
<dbReference type="SUPFAM" id="SSF55909">
    <property type="entry name" value="Pentein"/>
    <property type="match status" value="1"/>
</dbReference>
<comment type="subcellular location">
    <subcellularLocation>
        <location evidence="3">Cytoplasm</location>
    </subcellularLocation>
</comment>
<dbReference type="PRINTS" id="PR01466">
    <property type="entry name" value="ARGDEIMINASE"/>
</dbReference>
<comment type="pathway">
    <text evidence="3">Amino-acid degradation; L-arginine degradation via ADI pathway; carbamoyl phosphate from L-arginine: step 1/2.</text>
</comment>
<evidence type="ECO:0000256" key="2">
    <source>
        <dbReference type="ARBA" id="ARBA00022801"/>
    </source>
</evidence>